<proteinExistence type="predicted"/>
<dbReference type="SUPFAM" id="SSF55021">
    <property type="entry name" value="ACT-like"/>
    <property type="match status" value="1"/>
</dbReference>
<dbReference type="Pfam" id="PF01842">
    <property type="entry name" value="ACT"/>
    <property type="match status" value="1"/>
</dbReference>
<dbReference type="PANTHER" id="PTHR47320">
    <property type="entry name" value="BIFUNCTIONAL URIDYLYLTRANSFERASE/URIDYLYL-REMOVING ENZYME"/>
    <property type="match status" value="1"/>
</dbReference>
<dbReference type="GO" id="GO:0016787">
    <property type="term" value="F:hydrolase activity"/>
    <property type="evidence" value="ECO:0007669"/>
    <property type="project" value="UniProtKB-KW"/>
</dbReference>
<reference evidence="3" key="1">
    <citation type="submission" date="2022-08" db="EMBL/GenBank/DDBJ databases">
        <authorList>
            <person name="Gutierrez-Valencia J."/>
        </authorList>
    </citation>
    <scope>NUCLEOTIDE SEQUENCE</scope>
</reference>
<accession>A0AAV0HCY6</accession>
<evidence type="ECO:0000313" key="4">
    <source>
        <dbReference type="Proteomes" id="UP001154282"/>
    </source>
</evidence>
<dbReference type="EMBL" id="CAMGYJ010000002">
    <property type="protein sequence ID" value="CAI0382329.1"/>
    <property type="molecule type" value="Genomic_DNA"/>
</dbReference>
<evidence type="ECO:0000259" key="2">
    <source>
        <dbReference type="PROSITE" id="PS51671"/>
    </source>
</evidence>
<name>A0AAV0HCY6_9ROSI</name>
<dbReference type="AlphaFoldDB" id="A0AAV0HCY6"/>
<dbReference type="InterPro" id="IPR045865">
    <property type="entry name" value="ACT-like_dom_sf"/>
</dbReference>
<evidence type="ECO:0000256" key="1">
    <source>
        <dbReference type="ARBA" id="ARBA00022801"/>
    </source>
</evidence>
<comment type="caution">
    <text evidence="3">The sequence shown here is derived from an EMBL/GenBank/DDBJ whole genome shotgun (WGS) entry which is preliminary data.</text>
</comment>
<keyword evidence="1" id="KW-0378">Hydrolase</keyword>
<dbReference type="Gene3D" id="3.30.70.260">
    <property type="match status" value="1"/>
</dbReference>
<evidence type="ECO:0000313" key="3">
    <source>
        <dbReference type="EMBL" id="CAI0382329.1"/>
    </source>
</evidence>
<sequence length="216" mass="24750">MGDTESCSSRAVDFVPAVSRNQRQKVAVYNEVLRRLTNSNDEESGLPGFEDELWNHFLRLPTRGRRTCLCTRDYCRWLMIRLLGRQLKSGWYSFADSFASLYYPSLHPPPAFGSLPDLELAYEAQDKDTGKTLFFLCYRLMHEITISTNDKPKLLSQLTSLLSELDLNIQEAHAFSTTDGYSLDVFVVDNWSSEETYKLRVVLENEIPKIEVSTSA</sequence>
<dbReference type="Proteomes" id="UP001154282">
    <property type="component" value="Unassembled WGS sequence"/>
</dbReference>
<dbReference type="PROSITE" id="PS51671">
    <property type="entry name" value="ACT"/>
    <property type="match status" value="1"/>
</dbReference>
<organism evidence="3 4">
    <name type="scientific">Linum tenue</name>
    <dbReference type="NCBI Taxonomy" id="586396"/>
    <lineage>
        <taxon>Eukaryota</taxon>
        <taxon>Viridiplantae</taxon>
        <taxon>Streptophyta</taxon>
        <taxon>Embryophyta</taxon>
        <taxon>Tracheophyta</taxon>
        <taxon>Spermatophyta</taxon>
        <taxon>Magnoliopsida</taxon>
        <taxon>eudicotyledons</taxon>
        <taxon>Gunneridae</taxon>
        <taxon>Pentapetalae</taxon>
        <taxon>rosids</taxon>
        <taxon>fabids</taxon>
        <taxon>Malpighiales</taxon>
        <taxon>Linaceae</taxon>
        <taxon>Linum</taxon>
    </lineage>
</organism>
<dbReference type="PANTHER" id="PTHR47320:SF1">
    <property type="entry name" value="BIFUNCTIONAL URIDYLYLTRANSFERASE_URIDYLYL-REMOVING ENZYME"/>
    <property type="match status" value="1"/>
</dbReference>
<protein>
    <recommendedName>
        <fullName evidence="2">ACT domain-containing protein</fullName>
    </recommendedName>
</protein>
<dbReference type="InterPro" id="IPR002912">
    <property type="entry name" value="ACT_dom"/>
</dbReference>
<keyword evidence="4" id="KW-1185">Reference proteome</keyword>
<feature type="domain" description="ACT" evidence="2">
    <location>
        <begin position="143"/>
        <end position="216"/>
    </location>
</feature>
<dbReference type="InterPro" id="IPR010043">
    <property type="entry name" value="UTase/UR"/>
</dbReference>
<gene>
    <name evidence="3" type="ORF">LITE_LOCUS3517</name>
</gene>
<dbReference type="GO" id="GO:0008773">
    <property type="term" value="F:[protein-PII] uridylyltransferase activity"/>
    <property type="evidence" value="ECO:0007669"/>
    <property type="project" value="InterPro"/>
</dbReference>